<dbReference type="KEGG" id="ssl:SS1G_06582"/>
<name>A7EMN3_SCLS1</name>
<dbReference type="Proteomes" id="UP000001312">
    <property type="component" value="Unassembled WGS sequence"/>
</dbReference>
<protein>
    <submittedName>
        <fullName evidence="1">Uncharacterized protein</fullName>
    </submittedName>
</protein>
<accession>A7EMN3</accession>
<dbReference type="AlphaFoldDB" id="A7EMN3"/>
<gene>
    <name evidence="1" type="ORF">SS1G_06582</name>
</gene>
<dbReference type="InParanoid" id="A7EMN3"/>
<dbReference type="GeneID" id="5488712"/>
<evidence type="ECO:0000313" key="2">
    <source>
        <dbReference type="Proteomes" id="UP000001312"/>
    </source>
</evidence>
<dbReference type="EMBL" id="CH476628">
    <property type="protein sequence ID" value="EDO04099.1"/>
    <property type="molecule type" value="Genomic_DNA"/>
</dbReference>
<evidence type="ECO:0000313" key="1">
    <source>
        <dbReference type="EMBL" id="EDO04099.1"/>
    </source>
</evidence>
<organism evidence="1 2">
    <name type="scientific">Sclerotinia sclerotiorum (strain ATCC 18683 / 1980 / Ss-1)</name>
    <name type="common">White mold</name>
    <name type="synonym">Whetzelinia sclerotiorum</name>
    <dbReference type="NCBI Taxonomy" id="665079"/>
    <lineage>
        <taxon>Eukaryota</taxon>
        <taxon>Fungi</taxon>
        <taxon>Dikarya</taxon>
        <taxon>Ascomycota</taxon>
        <taxon>Pezizomycotina</taxon>
        <taxon>Leotiomycetes</taxon>
        <taxon>Helotiales</taxon>
        <taxon>Sclerotiniaceae</taxon>
        <taxon>Sclerotinia</taxon>
    </lineage>
</organism>
<keyword evidence="2" id="KW-1185">Reference proteome</keyword>
<reference evidence="2" key="1">
    <citation type="journal article" date="2011" name="PLoS Genet.">
        <title>Genomic analysis of the necrotrophic fungal pathogens Sclerotinia sclerotiorum and Botrytis cinerea.</title>
        <authorList>
            <person name="Amselem J."/>
            <person name="Cuomo C.A."/>
            <person name="van Kan J.A."/>
            <person name="Viaud M."/>
            <person name="Benito E.P."/>
            <person name="Couloux A."/>
            <person name="Coutinho P.M."/>
            <person name="de Vries R.P."/>
            <person name="Dyer P.S."/>
            <person name="Fillinger S."/>
            <person name="Fournier E."/>
            <person name="Gout L."/>
            <person name="Hahn M."/>
            <person name="Kohn L."/>
            <person name="Lapalu N."/>
            <person name="Plummer K.M."/>
            <person name="Pradier J.M."/>
            <person name="Quevillon E."/>
            <person name="Sharon A."/>
            <person name="Simon A."/>
            <person name="ten Have A."/>
            <person name="Tudzynski B."/>
            <person name="Tudzynski P."/>
            <person name="Wincker P."/>
            <person name="Andrew M."/>
            <person name="Anthouard V."/>
            <person name="Beever R.E."/>
            <person name="Beffa R."/>
            <person name="Benoit I."/>
            <person name="Bouzid O."/>
            <person name="Brault B."/>
            <person name="Chen Z."/>
            <person name="Choquer M."/>
            <person name="Collemare J."/>
            <person name="Cotton P."/>
            <person name="Danchin E.G."/>
            <person name="Da Silva C."/>
            <person name="Gautier A."/>
            <person name="Giraud C."/>
            <person name="Giraud T."/>
            <person name="Gonzalez C."/>
            <person name="Grossetete S."/>
            <person name="Guldener U."/>
            <person name="Henrissat B."/>
            <person name="Howlett B.J."/>
            <person name="Kodira C."/>
            <person name="Kretschmer M."/>
            <person name="Lappartient A."/>
            <person name="Leroch M."/>
            <person name="Levis C."/>
            <person name="Mauceli E."/>
            <person name="Neuveglise C."/>
            <person name="Oeser B."/>
            <person name="Pearson M."/>
            <person name="Poulain J."/>
            <person name="Poussereau N."/>
            <person name="Quesneville H."/>
            <person name="Rascle C."/>
            <person name="Schumacher J."/>
            <person name="Segurens B."/>
            <person name="Sexton A."/>
            <person name="Silva E."/>
            <person name="Sirven C."/>
            <person name="Soanes D.M."/>
            <person name="Talbot N.J."/>
            <person name="Templeton M."/>
            <person name="Yandava C."/>
            <person name="Yarden O."/>
            <person name="Zeng Q."/>
            <person name="Rollins J.A."/>
            <person name="Lebrun M.H."/>
            <person name="Dickman M."/>
        </authorList>
    </citation>
    <scope>NUCLEOTIDE SEQUENCE [LARGE SCALE GENOMIC DNA]</scope>
    <source>
        <strain evidence="2">ATCC 18683 / 1980 / Ss-1</strain>
    </source>
</reference>
<sequence>MYEMFAANIEDKCLRLSEVTLRTVFGRGYNSAPHGRAFGAELANRPLRQIQAGTREALCGCDKGKLQCVPNKSQGDK</sequence>
<proteinExistence type="predicted"/>
<dbReference type="RefSeq" id="XP_001592341.1">
    <property type="nucleotide sequence ID" value="XM_001592291.1"/>
</dbReference>